<dbReference type="Gene3D" id="1.10.4080.10">
    <property type="entry name" value="ADP-ribosylation/Crystallin J1"/>
    <property type="match status" value="1"/>
</dbReference>
<dbReference type="GO" id="GO:0046872">
    <property type="term" value="F:metal ion binding"/>
    <property type="evidence" value="ECO:0007669"/>
    <property type="project" value="UniProtKB-KW"/>
</dbReference>
<organism evidence="3 4">
    <name type="scientific">Streptacidiphilus jiangxiensis</name>
    <dbReference type="NCBI Taxonomy" id="235985"/>
    <lineage>
        <taxon>Bacteria</taxon>
        <taxon>Bacillati</taxon>
        <taxon>Actinomycetota</taxon>
        <taxon>Actinomycetes</taxon>
        <taxon>Kitasatosporales</taxon>
        <taxon>Streptomycetaceae</taxon>
        <taxon>Streptacidiphilus</taxon>
    </lineage>
</organism>
<evidence type="ECO:0000313" key="3">
    <source>
        <dbReference type="EMBL" id="SEL57759.1"/>
    </source>
</evidence>
<feature type="binding site" evidence="1">
    <location>
        <position position="104"/>
    </location>
    <ligand>
        <name>Mg(2+)</name>
        <dbReference type="ChEBI" id="CHEBI:18420"/>
        <label>1</label>
    </ligand>
</feature>
<evidence type="ECO:0000313" key="4">
    <source>
        <dbReference type="Proteomes" id="UP000183015"/>
    </source>
</evidence>
<feature type="region of interest" description="Disordered" evidence="2">
    <location>
        <begin position="1"/>
        <end position="40"/>
    </location>
</feature>
<proteinExistence type="predicted"/>
<reference evidence="4" key="1">
    <citation type="submission" date="2016-10" db="EMBL/GenBank/DDBJ databases">
        <authorList>
            <person name="Varghese N."/>
        </authorList>
    </citation>
    <scope>NUCLEOTIDE SEQUENCE [LARGE SCALE GENOMIC DNA]</scope>
    <source>
        <strain evidence="4">DSM 45096 / BCRC 16803 / CGMCC 4.1857 / CIP 109030 / JCM 12277 / KCTC 19219 / NBRC 100920 / 33214</strain>
    </source>
</reference>
<dbReference type="EMBL" id="FOAZ01000010">
    <property type="protein sequence ID" value="SEL57759.1"/>
    <property type="molecule type" value="Genomic_DNA"/>
</dbReference>
<feature type="binding site" evidence="1">
    <location>
        <position position="105"/>
    </location>
    <ligand>
        <name>Mg(2+)</name>
        <dbReference type="ChEBI" id="CHEBI:18420"/>
        <label>1</label>
    </ligand>
</feature>
<feature type="binding site" evidence="1">
    <location>
        <position position="341"/>
    </location>
    <ligand>
        <name>Mg(2+)</name>
        <dbReference type="ChEBI" id="CHEBI:18420"/>
        <label>1</label>
    </ligand>
</feature>
<dbReference type="eggNOG" id="COG1397">
    <property type="taxonomic scope" value="Bacteria"/>
</dbReference>
<dbReference type="AlphaFoldDB" id="A0A1H7RCD4"/>
<dbReference type="Pfam" id="PF03747">
    <property type="entry name" value="ADP_ribosyl_GH"/>
    <property type="match status" value="1"/>
</dbReference>
<dbReference type="SUPFAM" id="SSF101478">
    <property type="entry name" value="ADP-ribosylglycohydrolase"/>
    <property type="match status" value="1"/>
</dbReference>
<dbReference type="STRING" id="235985.SAMN05414137_11044"/>
<dbReference type="PANTHER" id="PTHR16222">
    <property type="entry name" value="ADP-RIBOSYLGLYCOHYDROLASE"/>
    <property type="match status" value="1"/>
</dbReference>
<sequence>MTTGTSRTTTGTGRTAAGTPEPTRADGADQAEDAGQAGCADAAERADQAARADRVRGCLLGGALGDALGWPVEFQRLERILDRHGPEGVRSLAFAPGGLAEVTDDTQMTLFTAEGLLQAGEATSAAVLPAVHAAYRRWLRTQCEAVPQPDATGLLAEAWLYASRAPGNACLSGLEAHVTPPAALPVALGRRGPVNPDSKGCGTVMRSAPFGLLGLGPDRAFRLAADCAQLTHGHPTGALAAGAFAALVDRLVGGAEPRAAVVATIAQTAGLPGAEETVADLERAVRIADEGVPDFDAVERVGLGWIAEECLAIGVHGLLAAAETGPRRALTLSVTHSGDSDSTGSVCGNLLGAAYGAAALPQDWLDQIEGTETLLRIADLLVATSSRP</sequence>
<keyword evidence="1" id="KW-0460">Magnesium</keyword>
<dbReference type="RefSeq" id="WP_082015139.1">
    <property type="nucleotide sequence ID" value="NZ_BBPN01000018.1"/>
</dbReference>
<name>A0A1H7RCD4_STRJI</name>
<dbReference type="InterPro" id="IPR005502">
    <property type="entry name" value="Ribosyl_crysJ1"/>
</dbReference>
<keyword evidence="4" id="KW-1185">Reference proteome</keyword>
<keyword evidence="3" id="KW-0378">Hydrolase</keyword>
<dbReference type="OrthoDB" id="4871367at2"/>
<gene>
    <name evidence="3" type="ORF">SAMN05414137_11044</name>
</gene>
<dbReference type="PANTHER" id="PTHR16222:SF12">
    <property type="entry name" value="ADP-RIBOSYLGLYCOHYDROLASE-RELATED"/>
    <property type="match status" value="1"/>
</dbReference>
<keyword evidence="1" id="KW-0479">Metal-binding</keyword>
<evidence type="ECO:0000256" key="2">
    <source>
        <dbReference type="SAM" id="MobiDB-lite"/>
    </source>
</evidence>
<dbReference type="GO" id="GO:0016787">
    <property type="term" value="F:hydrolase activity"/>
    <property type="evidence" value="ECO:0007669"/>
    <property type="project" value="UniProtKB-KW"/>
</dbReference>
<evidence type="ECO:0000256" key="1">
    <source>
        <dbReference type="PIRSR" id="PIRSR605502-1"/>
    </source>
</evidence>
<dbReference type="InterPro" id="IPR050792">
    <property type="entry name" value="ADP-ribosylglycohydrolase"/>
</dbReference>
<feature type="binding site" evidence="1">
    <location>
        <position position="339"/>
    </location>
    <ligand>
        <name>Mg(2+)</name>
        <dbReference type="ChEBI" id="CHEBI:18420"/>
        <label>1</label>
    </ligand>
</feature>
<comment type="cofactor">
    <cofactor evidence="1">
        <name>Mg(2+)</name>
        <dbReference type="ChEBI" id="CHEBI:18420"/>
    </cofactor>
    <text evidence="1">Binds 2 magnesium ions per subunit.</text>
</comment>
<feature type="compositionally biased region" description="Low complexity" evidence="2">
    <location>
        <begin position="1"/>
        <end position="19"/>
    </location>
</feature>
<accession>A0A1H7RCD4</accession>
<protein>
    <submittedName>
        <fullName evidence="3">ADP-ribosylglycohydrolase</fullName>
    </submittedName>
</protein>
<feature type="binding site" evidence="1">
    <location>
        <position position="342"/>
    </location>
    <ligand>
        <name>Mg(2+)</name>
        <dbReference type="ChEBI" id="CHEBI:18420"/>
        <label>1</label>
    </ligand>
</feature>
<dbReference type="Proteomes" id="UP000183015">
    <property type="component" value="Unassembled WGS sequence"/>
</dbReference>
<feature type="binding site" evidence="1">
    <location>
        <position position="103"/>
    </location>
    <ligand>
        <name>Mg(2+)</name>
        <dbReference type="ChEBI" id="CHEBI:18420"/>
        <label>1</label>
    </ligand>
</feature>
<dbReference type="InterPro" id="IPR036705">
    <property type="entry name" value="Ribosyl_crysJ1_sf"/>
</dbReference>